<feature type="domain" description="DUF11" evidence="1">
    <location>
        <begin position="432"/>
        <end position="525"/>
    </location>
</feature>
<accession>A0A1G8MEV5</accession>
<dbReference type="EMBL" id="FNDX01000007">
    <property type="protein sequence ID" value="SDI66519.1"/>
    <property type="molecule type" value="Genomic_DNA"/>
</dbReference>
<evidence type="ECO:0000313" key="2">
    <source>
        <dbReference type="EMBL" id="SDI66519.1"/>
    </source>
</evidence>
<evidence type="ECO:0000313" key="3">
    <source>
        <dbReference type="Proteomes" id="UP000199050"/>
    </source>
</evidence>
<reference evidence="3" key="1">
    <citation type="submission" date="2016-10" db="EMBL/GenBank/DDBJ databases">
        <authorList>
            <person name="Varghese N."/>
            <person name="Submissions S."/>
        </authorList>
    </citation>
    <scope>NUCLEOTIDE SEQUENCE [LARGE SCALE GENOMIC DNA]</scope>
    <source>
        <strain evidence="3">CGMCC 1.11012</strain>
    </source>
</reference>
<dbReference type="InterPro" id="IPR047589">
    <property type="entry name" value="DUF11_rpt"/>
</dbReference>
<dbReference type="InterPro" id="IPR001434">
    <property type="entry name" value="OmcB-like_DUF11"/>
</dbReference>
<name>A0A1G8MEV5_9BACL</name>
<sequence length="561" mass="58449">MTPGPNLQPVVTNQSMVLFSSAAGNDGITFSNTVNTQVVGPVLSLVKSADKTSVSLGETLVYTITARNSGNLPALVTVLDALPAGVSFIANSVIRDGVPLPGVSPEGGIPLDKVAPQSQVTVAFQVIVVSLPPSLELQNAATGTYSFSTPGGRMVQGEIRSNIVAVPLLSYQLSVLLTASTTTTFVGDVFTYTLLLRNEGTLSLGGITAVIPVPEGAVFIPGSVVAGGVYSPEADPAAGIPLGTLGVGAAAEISFRVRVSAVPPGSVLVTPATLSYIVNDVEEQAVSNTVTVTIVQAGIHVSLKVDRHSATPGDNLRYEFTVRNSGNLAVEAVLTDTIPAGTLFIWDSIQVNGVPRPGVRPGDGVLLGTVRPGAAVHVAFLAAVPAATDIRELPAIRNQGNATYTYTLPDGRSVRQNSRSNAVTTLLYAPIISIQMSGDPPVVEHGSIAEFSIHVTNSGNYPAEVTVIRIVPQGTVIDPDIVTVSSVTVPGNSYSGTVQLGVLEPGQTVHLTYRVKINIDYMGNTLQGNSTALYVYTIEDRRYSGEAISNSYRLIIEEISE</sequence>
<dbReference type="NCBIfam" id="TIGR01451">
    <property type="entry name" value="B_ant_repeat"/>
    <property type="match status" value="3"/>
</dbReference>
<dbReference type="AlphaFoldDB" id="A0A1G8MEV5"/>
<dbReference type="OrthoDB" id="1751088at2"/>
<gene>
    <name evidence="2" type="ORF">SAMN05216192_10789</name>
</gene>
<dbReference type="PANTHER" id="PTHR34819:SF3">
    <property type="entry name" value="CELL SURFACE PROTEIN"/>
    <property type="match status" value="1"/>
</dbReference>
<feature type="domain" description="DUF11" evidence="1">
    <location>
        <begin position="43"/>
        <end position="142"/>
    </location>
</feature>
<keyword evidence="3" id="KW-1185">Reference proteome</keyword>
<evidence type="ECO:0000259" key="1">
    <source>
        <dbReference type="Pfam" id="PF01345"/>
    </source>
</evidence>
<dbReference type="Gene3D" id="2.60.40.740">
    <property type="match status" value="1"/>
</dbReference>
<dbReference type="PANTHER" id="PTHR34819">
    <property type="entry name" value="LARGE CYSTEINE-RICH PERIPLASMIC PROTEIN OMCB"/>
    <property type="match status" value="1"/>
</dbReference>
<protein>
    <submittedName>
        <fullName evidence="2">Conserved repeat domain-containing protein</fullName>
    </submittedName>
</protein>
<dbReference type="STRING" id="1174501.SAMN05216192_10789"/>
<proteinExistence type="predicted"/>
<feature type="domain" description="DUF11" evidence="1">
    <location>
        <begin position="173"/>
        <end position="292"/>
    </location>
</feature>
<organism evidence="2 3">
    <name type="scientific">Paenibacillus typhae</name>
    <dbReference type="NCBI Taxonomy" id="1174501"/>
    <lineage>
        <taxon>Bacteria</taxon>
        <taxon>Bacillati</taxon>
        <taxon>Bacillota</taxon>
        <taxon>Bacilli</taxon>
        <taxon>Bacillales</taxon>
        <taxon>Paenibacillaceae</taxon>
        <taxon>Paenibacillus</taxon>
    </lineage>
</organism>
<dbReference type="Pfam" id="PF01345">
    <property type="entry name" value="DUF11"/>
    <property type="match status" value="3"/>
</dbReference>
<dbReference type="InterPro" id="IPR051172">
    <property type="entry name" value="Chlamydia_OmcB"/>
</dbReference>
<dbReference type="RefSeq" id="WP_090713740.1">
    <property type="nucleotide sequence ID" value="NZ_CBCSKY010000012.1"/>
</dbReference>
<dbReference type="Proteomes" id="UP000199050">
    <property type="component" value="Unassembled WGS sequence"/>
</dbReference>